<accession>A0A813K1B7</accession>
<evidence type="ECO:0000313" key="2">
    <source>
        <dbReference type="EMBL" id="CAE8689018.1"/>
    </source>
</evidence>
<feature type="region of interest" description="Disordered" evidence="1">
    <location>
        <begin position="54"/>
        <end position="83"/>
    </location>
</feature>
<dbReference type="Proteomes" id="UP000626109">
    <property type="component" value="Unassembled WGS sequence"/>
</dbReference>
<evidence type="ECO:0000256" key="1">
    <source>
        <dbReference type="SAM" id="MobiDB-lite"/>
    </source>
</evidence>
<name>A0A813K1B7_POLGL</name>
<dbReference type="AlphaFoldDB" id="A0A813K1B7"/>
<sequence length="106" mass="11991">MFLTYASLPCQESETQLPQPLLHEKAALSRVCNGGCAARQAKWLASLCQTSPHPAVALTPLHPPTDQQQQQQRKQRQEPRRQQHFRFTFTFTSAPYDARQSEQSGA</sequence>
<organism evidence="2 3">
    <name type="scientific">Polarella glacialis</name>
    <name type="common">Dinoflagellate</name>
    <dbReference type="NCBI Taxonomy" id="89957"/>
    <lineage>
        <taxon>Eukaryota</taxon>
        <taxon>Sar</taxon>
        <taxon>Alveolata</taxon>
        <taxon>Dinophyceae</taxon>
        <taxon>Suessiales</taxon>
        <taxon>Suessiaceae</taxon>
        <taxon>Polarella</taxon>
    </lineage>
</organism>
<evidence type="ECO:0000313" key="3">
    <source>
        <dbReference type="Proteomes" id="UP000626109"/>
    </source>
</evidence>
<gene>
    <name evidence="2" type="ORF">PGLA2088_LOCUS26269</name>
</gene>
<protein>
    <submittedName>
        <fullName evidence="2">Uncharacterized protein</fullName>
    </submittedName>
</protein>
<proteinExistence type="predicted"/>
<comment type="caution">
    <text evidence="2">The sequence shown here is derived from an EMBL/GenBank/DDBJ whole genome shotgun (WGS) entry which is preliminary data.</text>
</comment>
<dbReference type="EMBL" id="CAJNNW010027000">
    <property type="protein sequence ID" value="CAE8689018.1"/>
    <property type="molecule type" value="Genomic_DNA"/>
</dbReference>
<reference evidence="2" key="1">
    <citation type="submission" date="2021-02" db="EMBL/GenBank/DDBJ databases">
        <authorList>
            <person name="Dougan E. K."/>
            <person name="Rhodes N."/>
            <person name="Thang M."/>
            <person name="Chan C."/>
        </authorList>
    </citation>
    <scope>NUCLEOTIDE SEQUENCE</scope>
</reference>